<evidence type="ECO:0000256" key="1">
    <source>
        <dbReference type="ARBA" id="ARBA00010062"/>
    </source>
</evidence>
<comment type="caution">
    <text evidence="6">The sequence shown here is derived from an EMBL/GenBank/DDBJ whole genome shotgun (WGS) entry which is preliminary data.</text>
</comment>
<evidence type="ECO:0000256" key="3">
    <source>
        <dbReference type="ARBA" id="ARBA00022729"/>
    </source>
</evidence>
<keyword evidence="2" id="KW-0813">Transport</keyword>
<protein>
    <submittedName>
        <fullName evidence="6">ABC transporter substrate-binding protein</fullName>
    </submittedName>
</protein>
<dbReference type="PRINTS" id="PR00337">
    <property type="entry name" value="LEUILEVALBP"/>
</dbReference>
<feature type="domain" description="Leucine-binding protein" evidence="5">
    <location>
        <begin position="33"/>
        <end position="374"/>
    </location>
</feature>
<dbReference type="Pfam" id="PF13458">
    <property type="entry name" value="Peripla_BP_6"/>
    <property type="match status" value="1"/>
</dbReference>
<organism evidence="6 7">
    <name type="scientific">Candidatus Desulfacyla euxinica</name>
    <dbReference type="NCBI Taxonomy" id="2841693"/>
    <lineage>
        <taxon>Bacteria</taxon>
        <taxon>Deltaproteobacteria</taxon>
        <taxon>Candidatus Desulfacyla</taxon>
    </lineage>
</organism>
<dbReference type="EMBL" id="JACNJD010000332">
    <property type="protein sequence ID" value="MBC8178970.1"/>
    <property type="molecule type" value="Genomic_DNA"/>
</dbReference>
<gene>
    <name evidence="6" type="ORF">H8E19_16320</name>
</gene>
<dbReference type="InterPro" id="IPR051010">
    <property type="entry name" value="BCAA_transport"/>
</dbReference>
<dbReference type="Proteomes" id="UP000650524">
    <property type="component" value="Unassembled WGS sequence"/>
</dbReference>
<evidence type="ECO:0000259" key="5">
    <source>
        <dbReference type="Pfam" id="PF13458"/>
    </source>
</evidence>
<dbReference type="InterPro" id="IPR028081">
    <property type="entry name" value="Leu-bd"/>
</dbReference>
<keyword evidence="4" id="KW-0029">Amino-acid transport</keyword>
<evidence type="ECO:0000256" key="2">
    <source>
        <dbReference type="ARBA" id="ARBA00022448"/>
    </source>
</evidence>
<keyword evidence="3" id="KW-0732">Signal</keyword>
<evidence type="ECO:0000313" key="6">
    <source>
        <dbReference type="EMBL" id="MBC8178970.1"/>
    </source>
</evidence>
<dbReference type="GO" id="GO:0006865">
    <property type="term" value="P:amino acid transport"/>
    <property type="evidence" value="ECO:0007669"/>
    <property type="project" value="UniProtKB-KW"/>
</dbReference>
<name>A0A8J6T4Q6_9DELT</name>
<reference evidence="6 7" key="1">
    <citation type="submission" date="2020-08" db="EMBL/GenBank/DDBJ databases">
        <title>Bridging the membrane lipid divide: bacteria of the FCB group superphylum have the potential to synthesize archaeal ether lipids.</title>
        <authorList>
            <person name="Villanueva L."/>
            <person name="Von Meijenfeldt F.A.B."/>
            <person name="Westbye A.B."/>
            <person name="Yadav S."/>
            <person name="Hopmans E.C."/>
            <person name="Dutilh B.E."/>
            <person name="Sinninghe Damste J.S."/>
        </authorList>
    </citation>
    <scope>NUCLEOTIDE SEQUENCE [LARGE SCALE GENOMIC DNA]</scope>
    <source>
        <strain evidence="6">NIOZ-UU27</strain>
    </source>
</reference>
<proteinExistence type="inferred from homology"/>
<sequence>MTRKFSILGLVLLGCLLTVSLILLPGSAQARNIKVGVIDCYSGPAAVYGIDALNGFKLALSEINKKGVLGKKIEWTKRDTKFKVDLALNMAKELVMREDVDVIVGTINSGAAMAVSEAIAKKEKVPFITWISKSERITGEKGHRYVFSAGENTAMAGKAGGVALSKKPYVKYWIAGDDYEYGHAIANAAWRNLKAKKPDVKLIGESWWKPGEPDLTPYITAILAAKPDAVIFCTGGRSMTNIMKAVKATGMAKKIPIWIHTATDHAVLKPLGAGAPEGVMGTMDYHFYYPDIKANRDFVKKFRAAYGQAPGFPAFHGYITAYFIAEAYKKAGSVDKEKFVDALEGMKIASPVGEIEMRVCDHQVVLPMYLGVTKKAVGKNFVMSTDIVTLTGDQVMPTCDEIKKARGK</sequence>
<dbReference type="Gene3D" id="3.40.50.2300">
    <property type="match status" value="2"/>
</dbReference>
<dbReference type="AlphaFoldDB" id="A0A8J6T4Q6"/>
<evidence type="ECO:0000313" key="7">
    <source>
        <dbReference type="Proteomes" id="UP000650524"/>
    </source>
</evidence>
<comment type="similarity">
    <text evidence="1">Belongs to the leucine-binding protein family.</text>
</comment>
<dbReference type="InterPro" id="IPR028082">
    <property type="entry name" value="Peripla_BP_I"/>
</dbReference>
<dbReference type="CDD" id="cd06330">
    <property type="entry name" value="PBP1_As_SBP-like"/>
    <property type="match status" value="1"/>
</dbReference>
<dbReference type="InterPro" id="IPR000709">
    <property type="entry name" value="Leu_Ile_Val-bd"/>
</dbReference>
<dbReference type="PANTHER" id="PTHR30483:SF37">
    <property type="entry name" value="ABC TRANSPORTER SUBSTRATE-BINDING PROTEIN"/>
    <property type="match status" value="1"/>
</dbReference>
<dbReference type="PROSITE" id="PS51257">
    <property type="entry name" value="PROKAR_LIPOPROTEIN"/>
    <property type="match status" value="1"/>
</dbReference>
<evidence type="ECO:0000256" key="4">
    <source>
        <dbReference type="ARBA" id="ARBA00022970"/>
    </source>
</evidence>
<dbReference type="SUPFAM" id="SSF53822">
    <property type="entry name" value="Periplasmic binding protein-like I"/>
    <property type="match status" value="1"/>
</dbReference>
<dbReference type="PANTHER" id="PTHR30483">
    <property type="entry name" value="LEUCINE-SPECIFIC-BINDING PROTEIN"/>
    <property type="match status" value="1"/>
</dbReference>
<accession>A0A8J6T4Q6</accession>